<comment type="caution">
    <text evidence="2">The sequence shown here is derived from an EMBL/GenBank/DDBJ whole genome shotgun (WGS) entry which is preliminary data.</text>
</comment>
<dbReference type="PANTHER" id="PTHR15837:SF5">
    <property type="entry name" value="NYN DOMAIN-CONTAINING PROTEIN"/>
    <property type="match status" value="1"/>
</dbReference>
<organism evidence="2 3">
    <name type="scientific">Penicillium diatomitis</name>
    <dbReference type="NCBI Taxonomy" id="2819901"/>
    <lineage>
        <taxon>Eukaryota</taxon>
        <taxon>Fungi</taxon>
        <taxon>Dikarya</taxon>
        <taxon>Ascomycota</taxon>
        <taxon>Pezizomycotina</taxon>
        <taxon>Eurotiomycetes</taxon>
        <taxon>Eurotiomycetidae</taxon>
        <taxon>Eurotiales</taxon>
        <taxon>Aspergillaceae</taxon>
        <taxon>Penicillium</taxon>
    </lineage>
</organism>
<reference evidence="2" key="2">
    <citation type="journal article" date="2023" name="IMA Fungus">
        <title>Comparative genomic study of the Penicillium genus elucidates a diverse pangenome and 15 lateral gene transfer events.</title>
        <authorList>
            <person name="Petersen C."/>
            <person name="Sorensen T."/>
            <person name="Nielsen M.R."/>
            <person name="Sondergaard T.E."/>
            <person name="Sorensen J.L."/>
            <person name="Fitzpatrick D.A."/>
            <person name="Frisvad J.C."/>
            <person name="Nielsen K.L."/>
        </authorList>
    </citation>
    <scope>NUCLEOTIDE SEQUENCE</scope>
    <source>
        <strain evidence="2">IBT 30728</strain>
    </source>
</reference>
<dbReference type="GO" id="GO:0031267">
    <property type="term" value="F:small GTPase binding"/>
    <property type="evidence" value="ECO:0007669"/>
    <property type="project" value="TreeGrafter"/>
</dbReference>
<dbReference type="GO" id="GO:0005085">
    <property type="term" value="F:guanyl-nucleotide exchange factor activity"/>
    <property type="evidence" value="ECO:0007669"/>
    <property type="project" value="TreeGrafter"/>
</dbReference>
<dbReference type="EMBL" id="JAPWDQ010000008">
    <property type="protein sequence ID" value="KAJ5482895.1"/>
    <property type="molecule type" value="Genomic_DNA"/>
</dbReference>
<evidence type="ECO:0000256" key="1">
    <source>
        <dbReference type="SAM" id="MobiDB-lite"/>
    </source>
</evidence>
<sequence length="595" mass="65446">MIPPPSNQSSSSWGLDNALDVLQSPTFKQSSQSLGHDHEADAPNEGQYYRFSPHLASHYFPTGGPQKVGDFDLRAALPNQDNLSLDEIESSLHGMQIAGNFPGSPSTHNDLATSPDNASNHLIAHGPHQSQLSKQLSAAGPSNPLQMQDTKANTFSLSDFTPRASPSAFSDPTLRPRPIRSEEAGVSLDQASPVRLVDPPSRSRPIQRQNPGVSLDQAIGEYVDSSRKRTNTKAKKAKAKPVTKNVDAHFDTLPNVLDFSPSADSDTSATTGLFDSPVTKELSPLEFVPYQVGGSGVVRSGRYDTPPSSYDEADWAVHTDAVPNIVTTSAGVKVLPALYKGAEERRVGLMTKLLGDFSDYARLLVQVGRSPTFCNSLDDPRPIHVFVDMSNIMVGFHDSVKASRKIPVPTRIRRLHMSFANFSLIMERGRTAVKRVLVGSDRLPAITEAEKLGYEANILDRVHKLKYTTPRFTKSRKTHGATTSFASGPETAGAGMERWVEQGVDEILHLKILESIVDTDEPSTIVLATGDAAVAEYSGGFMRMVERALRRGWNVELVSFAQTMSNSYRNKEFRARWDRQFRIIELDRYVEELFE</sequence>
<accession>A0A9W9X3J8</accession>
<protein>
    <recommendedName>
        <fullName evidence="4">NYN domain-containing protein</fullName>
    </recommendedName>
</protein>
<dbReference type="Proteomes" id="UP001148312">
    <property type="component" value="Unassembled WGS sequence"/>
</dbReference>
<feature type="compositionally biased region" description="Polar residues" evidence="1">
    <location>
        <begin position="24"/>
        <end position="34"/>
    </location>
</feature>
<dbReference type="RefSeq" id="XP_056788867.1">
    <property type="nucleotide sequence ID" value="XM_056935943.1"/>
</dbReference>
<dbReference type="GO" id="GO:0006606">
    <property type="term" value="P:protein import into nucleus"/>
    <property type="evidence" value="ECO:0007669"/>
    <property type="project" value="TreeGrafter"/>
</dbReference>
<feature type="region of interest" description="Disordered" evidence="1">
    <location>
        <begin position="24"/>
        <end position="47"/>
    </location>
</feature>
<dbReference type="InterPro" id="IPR007681">
    <property type="entry name" value="Mog1"/>
</dbReference>
<reference evidence="2" key="1">
    <citation type="submission" date="2022-12" db="EMBL/GenBank/DDBJ databases">
        <authorList>
            <person name="Petersen C."/>
        </authorList>
    </citation>
    <scope>NUCLEOTIDE SEQUENCE</scope>
    <source>
        <strain evidence="2">IBT 30728</strain>
    </source>
</reference>
<dbReference type="Gene3D" id="3.40.50.1010">
    <property type="entry name" value="5'-nuclease"/>
    <property type="match status" value="1"/>
</dbReference>
<dbReference type="CDD" id="cd18724">
    <property type="entry name" value="PIN_LabA-like"/>
    <property type="match status" value="1"/>
</dbReference>
<dbReference type="GeneID" id="81626192"/>
<feature type="compositionally biased region" description="Polar residues" evidence="1">
    <location>
        <begin position="103"/>
        <end position="120"/>
    </location>
</feature>
<feature type="region of interest" description="Disordered" evidence="1">
    <location>
        <begin position="158"/>
        <end position="185"/>
    </location>
</feature>
<dbReference type="GO" id="GO:0005634">
    <property type="term" value="C:nucleus"/>
    <property type="evidence" value="ECO:0007669"/>
    <property type="project" value="TreeGrafter"/>
</dbReference>
<evidence type="ECO:0008006" key="4">
    <source>
        <dbReference type="Google" id="ProtNLM"/>
    </source>
</evidence>
<keyword evidence="3" id="KW-1185">Reference proteome</keyword>
<evidence type="ECO:0000313" key="2">
    <source>
        <dbReference type="EMBL" id="KAJ5482895.1"/>
    </source>
</evidence>
<name>A0A9W9X3J8_9EURO</name>
<evidence type="ECO:0000313" key="3">
    <source>
        <dbReference type="Proteomes" id="UP001148312"/>
    </source>
</evidence>
<dbReference type="PANTHER" id="PTHR15837">
    <property type="entry name" value="RAN GUANINE NUCLEOTIDE RELEASE FACTOR"/>
    <property type="match status" value="1"/>
</dbReference>
<dbReference type="AlphaFoldDB" id="A0A9W9X3J8"/>
<feature type="region of interest" description="Disordered" evidence="1">
    <location>
        <begin position="96"/>
        <end position="145"/>
    </location>
</feature>
<gene>
    <name evidence="2" type="ORF">N7539_006341</name>
</gene>
<proteinExistence type="predicted"/>